<name>A0A915JWW7_ROMCU</name>
<protein>
    <submittedName>
        <fullName evidence="2">Uncharacterized protein</fullName>
    </submittedName>
</protein>
<sequence>MDLARNIECYSTLLICKKENFVDDRRNISNDGADLINIEFIDPSTKETSQITFDNRKSFSKVKKIMKKPFSALKIAKLTAYLTSNENMRDSQIIIYNFVLRDLFIENFGQSYKKVRRNLKRFSSSAFLIFSRPGNILLPDIPIQSNRSLSHRNRNFIAKTNILITGEGAHLLKIDEKHRHLKLHQNFTANFRTNDELDHL</sequence>
<organism evidence="1 2">
    <name type="scientific">Romanomermis culicivorax</name>
    <name type="common">Nematode worm</name>
    <dbReference type="NCBI Taxonomy" id="13658"/>
    <lineage>
        <taxon>Eukaryota</taxon>
        <taxon>Metazoa</taxon>
        <taxon>Ecdysozoa</taxon>
        <taxon>Nematoda</taxon>
        <taxon>Enoplea</taxon>
        <taxon>Dorylaimia</taxon>
        <taxon>Mermithida</taxon>
        <taxon>Mermithoidea</taxon>
        <taxon>Mermithidae</taxon>
        <taxon>Romanomermis</taxon>
    </lineage>
</organism>
<evidence type="ECO:0000313" key="2">
    <source>
        <dbReference type="WBParaSite" id="nRc.2.0.1.t30821-RA"/>
    </source>
</evidence>
<dbReference type="WBParaSite" id="nRc.2.0.1.t30821-RA">
    <property type="protein sequence ID" value="nRc.2.0.1.t30821-RA"/>
    <property type="gene ID" value="nRc.2.0.1.g30821"/>
</dbReference>
<evidence type="ECO:0000313" key="1">
    <source>
        <dbReference type="Proteomes" id="UP000887565"/>
    </source>
</evidence>
<proteinExistence type="predicted"/>
<reference evidence="2" key="1">
    <citation type="submission" date="2022-11" db="UniProtKB">
        <authorList>
            <consortium name="WormBaseParasite"/>
        </authorList>
    </citation>
    <scope>IDENTIFICATION</scope>
</reference>
<accession>A0A915JWW7</accession>
<dbReference type="AlphaFoldDB" id="A0A915JWW7"/>
<dbReference type="Proteomes" id="UP000887565">
    <property type="component" value="Unplaced"/>
</dbReference>
<keyword evidence="1" id="KW-1185">Reference proteome</keyword>